<dbReference type="PROSITE" id="PS50082">
    <property type="entry name" value="WD_REPEATS_2"/>
    <property type="match status" value="4"/>
</dbReference>
<dbReference type="InterPro" id="IPR036322">
    <property type="entry name" value="WD40_repeat_dom_sf"/>
</dbReference>
<organism evidence="11 12">
    <name type="scientific">Geotrichum candidum</name>
    <name type="common">Oospora lactis</name>
    <name type="synonym">Dipodascus geotrichum</name>
    <dbReference type="NCBI Taxonomy" id="1173061"/>
    <lineage>
        <taxon>Eukaryota</taxon>
        <taxon>Fungi</taxon>
        <taxon>Dikarya</taxon>
        <taxon>Ascomycota</taxon>
        <taxon>Saccharomycotina</taxon>
        <taxon>Dipodascomycetes</taxon>
        <taxon>Dipodascales</taxon>
        <taxon>Dipodascaceae</taxon>
        <taxon>Geotrichum</taxon>
    </lineage>
</organism>
<comment type="caution">
    <text evidence="11">The sequence shown here is derived from an EMBL/GenBank/DDBJ whole genome shotgun (WGS) entry which is preliminary data.</text>
</comment>
<evidence type="ECO:0000313" key="11">
    <source>
        <dbReference type="EMBL" id="CDO54324.1"/>
    </source>
</evidence>
<dbReference type="GO" id="GO:1990757">
    <property type="term" value="F:ubiquitin ligase activator activity"/>
    <property type="evidence" value="ECO:0007669"/>
    <property type="project" value="TreeGrafter"/>
</dbReference>
<feature type="compositionally biased region" description="Polar residues" evidence="9">
    <location>
        <begin position="169"/>
        <end position="182"/>
    </location>
</feature>
<dbReference type="CDD" id="cd00200">
    <property type="entry name" value="WD40"/>
    <property type="match status" value="1"/>
</dbReference>
<dbReference type="OrthoDB" id="10263272at2759"/>
<proteinExistence type="inferred from homology"/>
<feature type="compositionally biased region" description="Low complexity" evidence="9">
    <location>
        <begin position="142"/>
        <end position="157"/>
    </location>
</feature>
<dbReference type="InterPro" id="IPR056150">
    <property type="entry name" value="WD40_CDC20-Fz"/>
</dbReference>
<evidence type="ECO:0000259" key="10">
    <source>
        <dbReference type="Pfam" id="PF24807"/>
    </source>
</evidence>
<keyword evidence="7" id="KW-0131">Cell cycle</keyword>
<dbReference type="PROSITE" id="PS50294">
    <property type="entry name" value="WD_REPEATS_REGION"/>
    <property type="match status" value="2"/>
</dbReference>
<dbReference type="Gene3D" id="2.130.10.10">
    <property type="entry name" value="YVTN repeat-like/Quinoprotein amine dehydrogenase"/>
    <property type="match status" value="1"/>
</dbReference>
<feature type="compositionally biased region" description="Polar residues" evidence="9">
    <location>
        <begin position="20"/>
        <end position="40"/>
    </location>
</feature>
<dbReference type="SMART" id="SM00320">
    <property type="entry name" value="WD40"/>
    <property type="match status" value="6"/>
</dbReference>
<keyword evidence="3 8" id="KW-0853">WD repeat</keyword>
<evidence type="ECO:0000313" key="12">
    <source>
        <dbReference type="Proteomes" id="UP000242525"/>
    </source>
</evidence>
<evidence type="ECO:0000256" key="7">
    <source>
        <dbReference type="ARBA" id="ARBA00023306"/>
    </source>
</evidence>
<sequence>MANPNNANCSESCNSNNKINDVTSTLDNTPANSTSSSVIHKSTHKHTPPSPIHTMKKKARHQYGDRYIPNRNGINLQAAYSLVQPESEHQKPSPPVVTELSHRKMQEANNTFSSLLKAEIFGGQVPFALPDPASIKRTGLDNSINSSNGLSNSYSINRDPQTPKRPTRSAPTTPNKNMFRYQSPNKPKYYLSSSVNMLDLPTTPTSIDQQTDHQIELAARSCRYSSGRVPYDELNKFQTTPPPSRLKSPRLIRDAIDPNNEIYSLSPVRLESQRLLLSAKKEERGFPSIPYKILDAPELIDDFYLNLIDWGSQDMLAVALGKCVYLWNSQNSMVTKMCDMGTEDSVTSISWIKRGSHVAIGTRKGLVQIWDAERTKRIRTMTGHDMRTGALAWNEHILSSGSRDRSILHRDVRIPDHYIKRVTGHRQEVCGLKWNTDENQLASGGNDNKLLVWDGMESKPLYRFSDHNAAVKAIAWSPHSRGLLATGGGTADRRIRFWNTLTGTCINEIDTGSQVCNLAWSKNTNDLISTHGYSKNHVAVWKYPSMQQIAVLTGHTYRVLYLAMSPDGNTIVTGAGDETLRFWKLYGNQKSESRTNTSLLDVFPQLR</sequence>
<evidence type="ECO:0000256" key="6">
    <source>
        <dbReference type="ARBA" id="ARBA00022776"/>
    </source>
</evidence>
<dbReference type="PANTHER" id="PTHR19918:SF1">
    <property type="entry name" value="FIZZY-RELATED PROTEIN HOMOLOG"/>
    <property type="match status" value="1"/>
</dbReference>
<dbReference type="Pfam" id="PF24807">
    <property type="entry name" value="WD40_CDC20-Fz"/>
    <property type="match status" value="1"/>
</dbReference>
<evidence type="ECO:0000256" key="1">
    <source>
        <dbReference type="ARBA" id="ARBA00004906"/>
    </source>
</evidence>
<keyword evidence="4" id="KW-0132">Cell division</keyword>
<keyword evidence="6" id="KW-0498">Mitosis</keyword>
<dbReference type="EMBL" id="CCBN010000007">
    <property type="protein sequence ID" value="CDO54324.1"/>
    <property type="molecule type" value="Genomic_DNA"/>
</dbReference>
<dbReference type="GO" id="GO:1905786">
    <property type="term" value="P:positive regulation of anaphase-promoting complex-dependent catabolic process"/>
    <property type="evidence" value="ECO:0007669"/>
    <property type="project" value="TreeGrafter"/>
</dbReference>
<dbReference type="GO" id="GO:0031145">
    <property type="term" value="P:anaphase-promoting complex-dependent catabolic process"/>
    <property type="evidence" value="ECO:0007669"/>
    <property type="project" value="TreeGrafter"/>
</dbReference>
<feature type="repeat" description="WD" evidence="8">
    <location>
        <begin position="339"/>
        <end position="380"/>
    </location>
</feature>
<feature type="repeat" description="WD" evidence="8">
    <location>
        <begin position="464"/>
        <end position="508"/>
    </location>
</feature>
<feature type="repeat" description="WD" evidence="8">
    <location>
        <begin position="552"/>
        <end position="593"/>
    </location>
</feature>
<evidence type="ECO:0000256" key="8">
    <source>
        <dbReference type="PROSITE-ProRule" id="PRU00221"/>
    </source>
</evidence>
<accession>A0A0J9XBV6</accession>
<evidence type="ECO:0000256" key="5">
    <source>
        <dbReference type="ARBA" id="ARBA00022737"/>
    </source>
</evidence>
<dbReference type="GO" id="GO:0051301">
    <property type="term" value="P:cell division"/>
    <property type="evidence" value="ECO:0007669"/>
    <property type="project" value="UniProtKB-KW"/>
</dbReference>
<evidence type="ECO:0000256" key="3">
    <source>
        <dbReference type="ARBA" id="ARBA00022574"/>
    </source>
</evidence>
<feature type="region of interest" description="Disordered" evidence="9">
    <location>
        <begin position="20"/>
        <end position="55"/>
    </location>
</feature>
<reference evidence="11" key="1">
    <citation type="submission" date="2014-03" db="EMBL/GenBank/DDBJ databases">
        <authorList>
            <person name="Casaregola S."/>
        </authorList>
    </citation>
    <scope>NUCLEOTIDE SEQUENCE [LARGE SCALE GENOMIC DNA]</scope>
    <source>
        <strain evidence="11">CLIB 918</strain>
    </source>
</reference>
<dbReference type="InterPro" id="IPR001680">
    <property type="entry name" value="WD40_rpt"/>
</dbReference>
<protein>
    <submittedName>
        <fullName evidence="11">Similar to Saccharomyces cerevisiae YGL003C CDH1 Cell-cycle regulated activator of the anaphase-promoting complex/cyclosome (APC/C)</fullName>
    </submittedName>
</protein>
<dbReference type="Proteomes" id="UP000242525">
    <property type="component" value="Unassembled WGS sequence"/>
</dbReference>
<dbReference type="FunFam" id="2.130.10.10:FF:000025">
    <property type="entry name" value="FIZZY-related 2 isoform 1"/>
    <property type="match status" value="1"/>
</dbReference>
<feature type="region of interest" description="Disordered" evidence="9">
    <location>
        <begin position="140"/>
        <end position="182"/>
    </location>
</feature>
<evidence type="ECO:0000256" key="9">
    <source>
        <dbReference type="SAM" id="MobiDB-lite"/>
    </source>
</evidence>
<keyword evidence="12" id="KW-1185">Reference proteome</keyword>
<dbReference type="PANTHER" id="PTHR19918">
    <property type="entry name" value="CELL DIVISION CYCLE 20 CDC20 FIZZY -RELATED"/>
    <property type="match status" value="1"/>
</dbReference>
<feature type="domain" description="CDC20/Fizzy WD40" evidence="10">
    <location>
        <begin position="294"/>
        <end position="583"/>
    </location>
</feature>
<feature type="repeat" description="WD" evidence="8">
    <location>
        <begin position="422"/>
        <end position="454"/>
    </location>
</feature>
<dbReference type="AlphaFoldDB" id="A0A0J9XBV6"/>
<gene>
    <name evidence="11" type="ORF">BN980_GECA07s02936g</name>
</gene>
<evidence type="ECO:0000256" key="4">
    <source>
        <dbReference type="ARBA" id="ARBA00022618"/>
    </source>
</evidence>
<comment type="pathway">
    <text evidence="1">Protein modification; protein ubiquitination.</text>
</comment>
<dbReference type="STRING" id="1173061.A0A0J9XBV6"/>
<dbReference type="GO" id="GO:0010997">
    <property type="term" value="F:anaphase-promoting complex binding"/>
    <property type="evidence" value="ECO:0007669"/>
    <property type="project" value="InterPro"/>
</dbReference>
<dbReference type="InterPro" id="IPR033010">
    <property type="entry name" value="Cdc20/Fizzy"/>
</dbReference>
<dbReference type="GO" id="GO:0005680">
    <property type="term" value="C:anaphase-promoting complex"/>
    <property type="evidence" value="ECO:0007669"/>
    <property type="project" value="TreeGrafter"/>
</dbReference>
<evidence type="ECO:0000256" key="2">
    <source>
        <dbReference type="ARBA" id="ARBA00006445"/>
    </source>
</evidence>
<dbReference type="InterPro" id="IPR015943">
    <property type="entry name" value="WD40/YVTN_repeat-like_dom_sf"/>
</dbReference>
<keyword evidence="5" id="KW-0677">Repeat</keyword>
<name>A0A0J9XBV6_GEOCN</name>
<comment type="similarity">
    <text evidence="2">Belongs to the WD repeat CDC20/Fizzy family.</text>
</comment>
<dbReference type="SUPFAM" id="SSF50978">
    <property type="entry name" value="WD40 repeat-like"/>
    <property type="match status" value="1"/>
</dbReference>